<evidence type="ECO:0000313" key="1">
    <source>
        <dbReference type="EMBL" id="QBX06482.1"/>
    </source>
</evidence>
<organism evidence="1 2">
    <name type="scientific">Burkholderia phage BcepSaruman</name>
    <dbReference type="NCBI Taxonomy" id="2530032"/>
    <lineage>
        <taxon>Viruses</taxon>
        <taxon>Duplodnaviria</taxon>
        <taxon>Heunggongvirae</taxon>
        <taxon>Uroviricota</taxon>
        <taxon>Caudoviricetes</taxon>
        <taxon>Sarumanvirus</taxon>
        <taxon>Sarumanvirus bcepsaruman</taxon>
    </lineage>
</organism>
<reference evidence="1 2" key="1">
    <citation type="submission" date="2019-02" db="EMBL/GenBank/DDBJ databases">
        <title>Complete genome sequence of Burkholderia cenocepacia phage BcepSaruman.</title>
        <authorList>
            <person name="Park K."/>
            <person name="Liu M."/>
            <person name="Gill J."/>
        </authorList>
    </citation>
    <scope>NUCLEOTIDE SEQUENCE [LARGE SCALE GENOMIC DNA]</scope>
</reference>
<proteinExistence type="predicted"/>
<dbReference type="EMBL" id="MK552140">
    <property type="protein sequence ID" value="QBX06482.1"/>
    <property type="molecule type" value="Genomic_DNA"/>
</dbReference>
<accession>A0A4D5ZG49</accession>
<gene>
    <name evidence="1" type="ORF">BcepSaruman_069</name>
</gene>
<dbReference type="Proteomes" id="UP000296455">
    <property type="component" value="Segment"/>
</dbReference>
<name>A0A4D5ZG49_9CAUD</name>
<sequence length="106" mass="11444">MKTATIETYEMHGTRGGRAARVTYRGRLLYEISGNHPAAWLAARAVQYAVVAHGCTHARIDNGITRRAVSAAVGEGMKEGARGAYHIGIAADDRDRTPGFVSIYRA</sequence>
<keyword evidence="2" id="KW-1185">Reference proteome</keyword>
<evidence type="ECO:0000313" key="2">
    <source>
        <dbReference type="Proteomes" id="UP000296455"/>
    </source>
</evidence>
<protein>
    <submittedName>
        <fullName evidence="1">Uncharacterized protein</fullName>
    </submittedName>
</protein>